<name>A0A5C5SDN7_9STRE</name>
<feature type="coiled-coil region" evidence="1">
    <location>
        <begin position="34"/>
        <end position="61"/>
    </location>
</feature>
<dbReference type="RefSeq" id="WP_146565908.1">
    <property type="nucleotide sequence ID" value="NZ_VOHL01000001.1"/>
</dbReference>
<dbReference type="Pfam" id="PF16929">
    <property type="entry name" value="Asp2"/>
    <property type="match status" value="1"/>
</dbReference>
<dbReference type="OrthoDB" id="9768578at2"/>
<evidence type="ECO:0000256" key="1">
    <source>
        <dbReference type="SAM" id="Coils"/>
    </source>
</evidence>
<dbReference type="InterPro" id="IPR029058">
    <property type="entry name" value="AB_hydrolase_fold"/>
</dbReference>
<keyword evidence="1" id="KW-0175">Coiled coil</keyword>
<gene>
    <name evidence="2" type="primary">asp2</name>
    <name evidence="2" type="ORF">FRX57_01455</name>
</gene>
<dbReference type="InterPro" id="IPR022267">
    <property type="entry name" value="Asp2"/>
</dbReference>
<dbReference type="SUPFAM" id="SSF53474">
    <property type="entry name" value="alpha/beta-Hydrolases"/>
    <property type="match status" value="1"/>
</dbReference>
<proteinExistence type="predicted"/>
<keyword evidence="3" id="KW-1185">Reference proteome</keyword>
<dbReference type="NCBIfam" id="TIGR03712">
    <property type="entry name" value="acc_sec_asp2"/>
    <property type="match status" value="1"/>
</dbReference>
<evidence type="ECO:0000313" key="2">
    <source>
        <dbReference type="EMBL" id="TWS98894.1"/>
    </source>
</evidence>
<protein>
    <submittedName>
        <fullName evidence="2">Accessory Sec system protein Asp2</fullName>
    </submittedName>
</protein>
<comment type="caution">
    <text evidence="2">The sequence shown here is derived from an EMBL/GenBank/DDBJ whole genome shotgun (WGS) entry which is preliminary data.</text>
</comment>
<dbReference type="EMBL" id="VOHL01000001">
    <property type="protein sequence ID" value="TWS98894.1"/>
    <property type="molecule type" value="Genomic_DNA"/>
</dbReference>
<organism evidence="2 3">
    <name type="scientific">Streptococcus cuniculipharyngis</name>
    <dbReference type="NCBI Taxonomy" id="1562651"/>
    <lineage>
        <taxon>Bacteria</taxon>
        <taxon>Bacillati</taxon>
        <taxon>Bacillota</taxon>
        <taxon>Bacilli</taxon>
        <taxon>Lactobacillales</taxon>
        <taxon>Streptococcaceae</taxon>
        <taxon>Streptococcus</taxon>
    </lineage>
</organism>
<accession>A0A5C5SDN7</accession>
<sequence>MTKEIILQIGYDNWAERYPIPANLDWRHVHPEALVDLVEARQDLLNHNKQLEELMEQASLSSDNHQVMAELEAQKEPVPDYRLLLITDDFFSADLSALQDWIEAYEVFYPSGLRVTTSSLADFLRQKKAQSFDEPPVEFLLTLSKISFKKPYGAKLPLRHFLLAPQLRCYQVCYQGSASLHLTGDFGRTYRFLGNFSYNIPYDKTSSLDFWQEFTLDGTCELLIKITLLAQGAAGQVLHEWHISGPDLAEQYHIDANQEGYLAVSLWVKGQGQLNLGPLHYRFSRKGYGQFIFGGQRYADASGQEFHYYLNPGDAKPPLMVYFSGWRTAEGFEGFPMMKKLKAPFLLICDPRLEGGSFYWGSPDFENAIKKVIQESLLSLGFKEGDDLILSGLSMGTFGALYYASFLRPHALVLGKPLTNLGQIALRERLERPAGFPTSLDILQGFAGDLTPQSASQLNQRFWQVFQSANLAQTTIYATYMTEDDYDQRALNDLLEATKINGARLVARPWPGRHNDGTREVATWFQHQYGQLLKEDFGRNEK</sequence>
<reference evidence="2 3" key="1">
    <citation type="submission" date="2019-08" db="EMBL/GenBank/DDBJ databases">
        <authorList>
            <person name="Lei W."/>
        </authorList>
    </citation>
    <scope>NUCLEOTIDE SEQUENCE [LARGE SCALE GENOMIC DNA]</scope>
    <source>
        <strain evidence="2 3">CCUG 66496</strain>
    </source>
</reference>
<evidence type="ECO:0000313" key="3">
    <source>
        <dbReference type="Proteomes" id="UP000317430"/>
    </source>
</evidence>
<dbReference type="Gene3D" id="3.40.50.1820">
    <property type="entry name" value="alpha/beta hydrolase"/>
    <property type="match status" value="1"/>
</dbReference>
<dbReference type="Proteomes" id="UP000317430">
    <property type="component" value="Unassembled WGS sequence"/>
</dbReference>
<dbReference type="GO" id="GO:0015031">
    <property type="term" value="P:protein transport"/>
    <property type="evidence" value="ECO:0007669"/>
    <property type="project" value="InterPro"/>
</dbReference>
<dbReference type="AlphaFoldDB" id="A0A5C5SDN7"/>